<evidence type="ECO:0000256" key="1">
    <source>
        <dbReference type="ARBA" id="ARBA00004418"/>
    </source>
</evidence>
<dbReference type="Gene3D" id="3.10.105.10">
    <property type="entry name" value="Dipeptide-binding Protein, Domain 3"/>
    <property type="match status" value="1"/>
</dbReference>
<dbReference type="Gene3D" id="3.90.76.10">
    <property type="entry name" value="Dipeptide-binding Protein, Domain 1"/>
    <property type="match status" value="1"/>
</dbReference>
<dbReference type="SUPFAM" id="SSF53850">
    <property type="entry name" value="Periplasmic binding protein-like II"/>
    <property type="match status" value="1"/>
</dbReference>
<evidence type="ECO:0000256" key="2">
    <source>
        <dbReference type="ARBA" id="ARBA00005695"/>
    </source>
</evidence>
<reference evidence="7 8" key="1">
    <citation type="submission" date="2020-08" db="EMBL/GenBank/DDBJ databases">
        <title>Genomic Encyclopedia of Type Strains, Phase IV (KMG-IV): sequencing the most valuable type-strain genomes for metagenomic binning, comparative biology and taxonomic classification.</title>
        <authorList>
            <person name="Goeker M."/>
        </authorList>
    </citation>
    <scope>NUCLEOTIDE SEQUENCE [LARGE SCALE GENOMIC DNA]</scope>
    <source>
        <strain evidence="7 8">DSM 25966</strain>
    </source>
</reference>
<feature type="domain" description="Solute-binding protein family 5" evidence="6">
    <location>
        <begin position="73"/>
        <end position="429"/>
    </location>
</feature>
<dbReference type="PANTHER" id="PTHR30290">
    <property type="entry name" value="PERIPLASMIC BINDING COMPONENT OF ABC TRANSPORTER"/>
    <property type="match status" value="1"/>
</dbReference>
<feature type="chain" id="PRO_5032477745" evidence="5">
    <location>
        <begin position="27"/>
        <end position="519"/>
    </location>
</feature>
<dbReference type="GO" id="GO:1904680">
    <property type="term" value="F:peptide transmembrane transporter activity"/>
    <property type="evidence" value="ECO:0007669"/>
    <property type="project" value="TreeGrafter"/>
</dbReference>
<dbReference type="GO" id="GO:0015833">
    <property type="term" value="P:peptide transport"/>
    <property type="evidence" value="ECO:0007669"/>
    <property type="project" value="TreeGrafter"/>
</dbReference>
<dbReference type="GO" id="GO:0030288">
    <property type="term" value="C:outer membrane-bounded periplasmic space"/>
    <property type="evidence" value="ECO:0007669"/>
    <property type="project" value="UniProtKB-ARBA"/>
</dbReference>
<dbReference type="EMBL" id="JACIDS010000008">
    <property type="protein sequence ID" value="MBB3933789.1"/>
    <property type="molecule type" value="Genomic_DNA"/>
</dbReference>
<dbReference type="InterPro" id="IPR030678">
    <property type="entry name" value="Peptide/Ni-bd"/>
</dbReference>
<dbReference type="CDD" id="cd08512">
    <property type="entry name" value="PBP2_NikA_DppA_OppA_like_7"/>
    <property type="match status" value="1"/>
</dbReference>
<evidence type="ECO:0000313" key="8">
    <source>
        <dbReference type="Proteomes" id="UP000553963"/>
    </source>
</evidence>
<keyword evidence="3" id="KW-0813">Transport</keyword>
<dbReference type="InterPro" id="IPR000914">
    <property type="entry name" value="SBP_5_dom"/>
</dbReference>
<dbReference type="AlphaFoldDB" id="A0A840AU65"/>
<evidence type="ECO:0000256" key="4">
    <source>
        <dbReference type="ARBA" id="ARBA00022729"/>
    </source>
</evidence>
<evidence type="ECO:0000256" key="3">
    <source>
        <dbReference type="ARBA" id="ARBA00022448"/>
    </source>
</evidence>
<dbReference type="RefSeq" id="WP_183401445.1">
    <property type="nucleotide sequence ID" value="NZ_JACIDS010000008.1"/>
</dbReference>
<dbReference type="GO" id="GO:0043190">
    <property type="term" value="C:ATP-binding cassette (ABC) transporter complex"/>
    <property type="evidence" value="ECO:0007669"/>
    <property type="project" value="InterPro"/>
</dbReference>
<dbReference type="Pfam" id="PF00496">
    <property type="entry name" value="SBP_bac_5"/>
    <property type="match status" value="1"/>
</dbReference>
<keyword evidence="4 5" id="KW-0732">Signal</keyword>
<evidence type="ECO:0000259" key="6">
    <source>
        <dbReference type="Pfam" id="PF00496"/>
    </source>
</evidence>
<dbReference type="Gene3D" id="3.40.190.10">
    <property type="entry name" value="Periplasmic binding protein-like II"/>
    <property type="match status" value="1"/>
</dbReference>
<proteinExistence type="inferred from homology"/>
<evidence type="ECO:0000256" key="5">
    <source>
        <dbReference type="SAM" id="SignalP"/>
    </source>
</evidence>
<gene>
    <name evidence="7" type="ORF">GGR25_004867</name>
</gene>
<dbReference type="InterPro" id="IPR039424">
    <property type="entry name" value="SBP_5"/>
</dbReference>
<evidence type="ECO:0000313" key="7">
    <source>
        <dbReference type="EMBL" id="MBB3933789.1"/>
    </source>
</evidence>
<comment type="subcellular location">
    <subcellularLocation>
        <location evidence="1">Periplasm</location>
    </subcellularLocation>
</comment>
<dbReference type="Proteomes" id="UP000553963">
    <property type="component" value="Unassembled WGS sequence"/>
</dbReference>
<comment type="similarity">
    <text evidence="2">Belongs to the bacterial solute-binding protein 5 family.</text>
</comment>
<feature type="signal peptide" evidence="5">
    <location>
        <begin position="1"/>
        <end position="26"/>
    </location>
</feature>
<organism evidence="7 8">
    <name type="scientific">Kaistia hirudinis</name>
    <dbReference type="NCBI Taxonomy" id="1293440"/>
    <lineage>
        <taxon>Bacteria</taxon>
        <taxon>Pseudomonadati</taxon>
        <taxon>Pseudomonadota</taxon>
        <taxon>Alphaproteobacteria</taxon>
        <taxon>Hyphomicrobiales</taxon>
        <taxon>Kaistiaceae</taxon>
        <taxon>Kaistia</taxon>
    </lineage>
</organism>
<dbReference type="PANTHER" id="PTHR30290:SF9">
    <property type="entry name" value="OLIGOPEPTIDE-BINDING PROTEIN APPA"/>
    <property type="match status" value="1"/>
</dbReference>
<dbReference type="PIRSF" id="PIRSF002741">
    <property type="entry name" value="MppA"/>
    <property type="match status" value="1"/>
</dbReference>
<keyword evidence="8" id="KW-1185">Reference proteome</keyword>
<protein>
    <submittedName>
        <fullName evidence="7">Peptide/nickel transport system substrate-binding protein</fullName>
    </submittedName>
</protein>
<sequence>MRFKSGLIPLCAVLLASVAVPTMALAAPTGTLVIAENETPENLDPANATNSTVDELLLGAYDPLVQFSAGATEVTPRLAKSWEISPDGLTYTFKLRDDVLFHDGSKLTAEDVKFTLDRLKAAAANVLNDMGPYASAEVVDPTTVKLHLSAPFGPFLSALSRIYVVNKALVEPHMGDDHARQWLSVNEAGSGPYMITAYNPTESVTLKAFDKYWGGWDGNHVAEVVFRYITEPSTQLSLLKSGEVHIAPDITVEDKIALKTEPGFVVDVGAAATPLFFDFNTASKGPTGNKKFREMLSKTFDRQLHLDQVLMGFGALPDGPLPANWMGHEAGTEQAFDLEAAKKMVEENGWKGTTLTVRYLPAILEEKAAVEQLQSNLAEIGITLNAEGMTWPAQAATLQKVETTADINMIYSFPVFPDPHAILNATFNGALTGAKGGYNWAQYSNPDVDALLNEAASSSDSAKRAELYKKAQKLIGEDYVVITVSNPGSVVALSDKVEGYKYNVAHHQTFNYMDIGLKP</sequence>
<accession>A0A840AU65</accession>
<comment type="caution">
    <text evidence="7">The sequence shown here is derived from an EMBL/GenBank/DDBJ whole genome shotgun (WGS) entry which is preliminary data.</text>
</comment>
<name>A0A840AU65_9HYPH</name>